<feature type="domain" description="GST N-terminal" evidence="10">
    <location>
        <begin position="83"/>
        <end position="162"/>
    </location>
</feature>
<evidence type="ECO:0000256" key="9">
    <source>
        <dbReference type="ARBA" id="ARBA00049544"/>
    </source>
</evidence>
<dbReference type="EC" id="1.20.4.2" evidence="3"/>
<dbReference type="PANTHER" id="PTHR43968">
    <property type="match status" value="1"/>
</dbReference>
<dbReference type="Pfam" id="PF14497">
    <property type="entry name" value="GST_C_3"/>
    <property type="match status" value="1"/>
</dbReference>
<evidence type="ECO:0000256" key="2">
    <source>
        <dbReference type="ARBA" id="ARBA00012436"/>
    </source>
</evidence>
<sequence>MHYDYGVGQPLTQGPVFDQIQLFKSGGHSRFHTSAFFFYCGESSRAVPSLLIALFLQIHTVTMASTQKCAVKGSCAPEAVPKGKIRIYSMRFCPYAQRTRLVLHAKGIEHETINIHLRSKPDWYLEKNPLGAVPALETPCGHVVYESAITCEYLDELYPEKKLYPTDPFAKAQQKMLLEEYSKVIPLFYKIPMTKNEGQDVSALEAELKEKLSNLNKVLANKKTKFFGGDSVSMIDYLMWPWFERAEAWELKHCLDATPLLNNWILQMKEDPTVKALILSSDIHKAFFSSYMGGNPNYDYGL</sequence>
<dbReference type="GO" id="GO:0050610">
    <property type="term" value="F:methylarsonate reductase activity"/>
    <property type="evidence" value="ECO:0007669"/>
    <property type="project" value="UniProtKB-EC"/>
</dbReference>
<dbReference type="InterPro" id="IPR004046">
    <property type="entry name" value="GST_C"/>
</dbReference>
<organism evidence="12 13">
    <name type="scientific">Hemibagrus wyckioides</name>
    <dbReference type="NCBI Taxonomy" id="337641"/>
    <lineage>
        <taxon>Eukaryota</taxon>
        <taxon>Metazoa</taxon>
        <taxon>Chordata</taxon>
        <taxon>Craniata</taxon>
        <taxon>Vertebrata</taxon>
        <taxon>Euteleostomi</taxon>
        <taxon>Actinopterygii</taxon>
        <taxon>Neopterygii</taxon>
        <taxon>Teleostei</taxon>
        <taxon>Ostariophysi</taxon>
        <taxon>Siluriformes</taxon>
        <taxon>Bagridae</taxon>
        <taxon>Hemibagrus</taxon>
    </lineage>
</organism>
<dbReference type="InterPro" id="IPR040079">
    <property type="entry name" value="Glutathione_S-Trfase"/>
</dbReference>
<dbReference type="FunFam" id="1.20.1050.10:FF:000009">
    <property type="entry name" value="Glutathione S-transferase omega-1"/>
    <property type="match status" value="1"/>
</dbReference>
<reference evidence="12 13" key="1">
    <citation type="submission" date="2021-06" db="EMBL/GenBank/DDBJ databases">
        <title>Chromosome-level genome assembly of the red-tail catfish (Hemibagrus wyckioides).</title>
        <authorList>
            <person name="Shao F."/>
        </authorList>
    </citation>
    <scope>NUCLEOTIDE SEQUENCE [LARGE SCALE GENOMIC DNA]</scope>
    <source>
        <strain evidence="12">EC202008001</strain>
        <tissue evidence="12">Blood</tissue>
    </source>
</reference>
<dbReference type="OrthoDB" id="4951845at2759"/>
<comment type="catalytic activity">
    <reaction evidence="9">
        <text>L-dehydroascorbate + 2 glutathione = glutathione disulfide + L-ascorbate</text>
        <dbReference type="Rhea" id="RHEA:24424"/>
        <dbReference type="ChEBI" id="CHEBI:38290"/>
        <dbReference type="ChEBI" id="CHEBI:57925"/>
        <dbReference type="ChEBI" id="CHEBI:58297"/>
        <dbReference type="ChEBI" id="CHEBI:58539"/>
        <dbReference type="EC" id="1.8.5.1"/>
    </reaction>
</comment>
<dbReference type="SUPFAM" id="SSF47616">
    <property type="entry name" value="GST C-terminal domain-like"/>
    <property type="match status" value="1"/>
</dbReference>
<evidence type="ECO:0000256" key="1">
    <source>
        <dbReference type="ARBA" id="ARBA00011067"/>
    </source>
</evidence>
<evidence type="ECO:0000256" key="5">
    <source>
        <dbReference type="ARBA" id="ARBA00032186"/>
    </source>
</evidence>
<comment type="catalytic activity">
    <reaction evidence="7">
        <text>RX + glutathione = an S-substituted glutathione + a halide anion + H(+)</text>
        <dbReference type="Rhea" id="RHEA:16437"/>
        <dbReference type="ChEBI" id="CHEBI:15378"/>
        <dbReference type="ChEBI" id="CHEBI:16042"/>
        <dbReference type="ChEBI" id="CHEBI:17792"/>
        <dbReference type="ChEBI" id="CHEBI:57925"/>
        <dbReference type="ChEBI" id="CHEBI:90779"/>
        <dbReference type="EC" id="2.5.1.18"/>
    </reaction>
</comment>
<dbReference type="EMBL" id="JAHKSW010000003">
    <property type="protein sequence ID" value="KAG7333972.1"/>
    <property type="molecule type" value="Genomic_DNA"/>
</dbReference>
<comment type="similarity">
    <text evidence="1">Belongs to the GST superfamily. Omega family.</text>
</comment>
<gene>
    <name evidence="12" type="ORF">KOW79_002379</name>
</gene>
<evidence type="ECO:0000259" key="10">
    <source>
        <dbReference type="PROSITE" id="PS50404"/>
    </source>
</evidence>
<keyword evidence="13" id="KW-1185">Reference proteome</keyword>
<dbReference type="SUPFAM" id="SSF52833">
    <property type="entry name" value="Thioredoxin-like"/>
    <property type="match status" value="1"/>
</dbReference>
<dbReference type="GO" id="GO:0005737">
    <property type="term" value="C:cytoplasm"/>
    <property type="evidence" value="ECO:0007669"/>
    <property type="project" value="InterPro"/>
</dbReference>
<evidence type="ECO:0000256" key="3">
    <source>
        <dbReference type="ARBA" id="ARBA00013060"/>
    </source>
</evidence>
<evidence type="ECO:0000259" key="11">
    <source>
        <dbReference type="PROSITE" id="PS50405"/>
    </source>
</evidence>
<feature type="domain" description="GST C-terminal" evidence="11">
    <location>
        <begin position="167"/>
        <end position="287"/>
    </location>
</feature>
<dbReference type="InterPro" id="IPR050983">
    <property type="entry name" value="GST_Omega/HSP26"/>
</dbReference>
<dbReference type="SFLD" id="SFLDG00358">
    <property type="entry name" value="Main_(cytGST)"/>
    <property type="match status" value="1"/>
</dbReference>
<evidence type="ECO:0000256" key="8">
    <source>
        <dbReference type="ARBA" id="ARBA00048353"/>
    </source>
</evidence>
<comment type="caution">
    <text evidence="12">The sequence shown here is derived from an EMBL/GenBank/DDBJ whole genome shotgun (WGS) entry which is preliminary data.</text>
</comment>
<keyword evidence="4" id="KW-0560">Oxidoreductase</keyword>
<dbReference type="Pfam" id="PF13417">
    <property type="entry name" value="GST_N_3"/>
    <property type="match status" value="1"/>
</dbReference>
<dbReference type="GO" id="GO:0045174">
    <property type="term" value="F:glutathione dehydrogenase (ascorbate) activity"/>
    <property type="evidence" value="ECO:0007669"/>
    <property type="project" value="UniProtKB-EC"/>
</dbReference>
<dbReference type="Gene3D" id="3.40.30.10">
    <property type="entry name" value="Glutaredoxin"/>
    <property type="match status" value="1"/>
</dbReference>
<dbReference type="PANTHER" id="PTHR43968:SF6">
    <property type="entry name" value="GLUTATHIONE S-TRANSFERASE OMEGA"/>
    <property type="match status" value="1"/>
</dbReference>
<proteinExistence type="inferred from homology"/>
<dbReference type="PROSITE" id="PS50405">
    <property type="entry name" value="GST_CTER"/>
    <property type="match status" value="1"/>
</dbReference>
<dbReference type="CDD" id="cd03055">
    <property type="entry name" value="GST_N_Omega"/>
    <property type="match status" value="1"/>
</dbReference>
<dbReference type="GO" id="GO:0006749">
    <property type="term" value="P:glutathione metabolic process"/>
    <property type="evidence" value="ECO:0007669"/>
    <property type="project" value="TreeGrafter"/>
</dbReference>
<evidence type="ECO:0000256" key="7">
    <source>
        <dbReference type="ARBA" id="ARBA00047960"/>
    </source>
</evidence>
<dbReference type="InterPro" id="IPR005442">
    <property type="entry name" value="GST_omega"/>
</dbReference>
<dbReference type="EC" id="1.8.5.1" evidence="2"/>
<evidence type="ECO:0000313" key="13">
    <source>
        <dbReference type="Proteomes" id="UP000824219"/>
    </source>
</evidence>
<evidence type="ECO:0000256" key="4">
    <source>
        <dbReference type="ARBA" id="ARBA00023002"/>
    </source>
</evidence>
<dbReference type="FunFam" id="3.40.30.10:FF:000123">
    <property type="entry name" value="Glutathione transferase o1"/>
    <property type="match status" value="1"/>
</dbReference>
<name>A0A9D3P3U8_9TELE</name>
<dbReference type="InterPro" id="IPR036282">
    <property type="entry name" value="Glutathione-S-Trfase_C_sf"/>
</dbReference>
<protein>
    <recommendedName>
        <fullName evidence="5">Glutathione-dependent dehydroascorbate reductase</fullName>
        <ecNumber evidence="3">1.20.4.2</ecNumber>
        <ecNumber evidence="2">1.8.5.1</ecNumber>
    </recommendedName>
    <alternativeName>
        <fullName evidence="6">Monomethylarsonic acid reductase</fullName>
    </alternativeName>
</protein>
<dbReference type="AlphaFoldDB" id="A0A9D3P3U8"/>
<dbReference type="SFLD" id="SFLDS00019">
    <property type="entry name" value="Glutathione_Transferase_(cytos"/>
    <property type="match status" value="1"/>
</dbReference>
<comment type="catalytic activity">
    <reaction evidence="8">
        <text>methylarsonate + 2 glutathione + H(+) = methylarsonous acid + glutathione disulfide + H2O</text>
        <dbReference type="Rhea" id="RHEA:15969"/>
        <dbReference type="ChEBI" id="CHEBI:15377"/>
        <dbReference type="ChEBI" id="CHEBI:15378"/>
        <dbReference type="ChEBI" id="CHEBI:17826"/>
        <dbReference type="ChEBI" id="CHEBI:33409"/>
        <dbReference type="ChEBI" id="CHEBI:57925"/>
        <dbReference type="ChEBI" id="CHEBI:58297"/>
        <dbReference type="EC" id="1.20.4.2"/>
    </reaction>
</comment>
<evidence type="ECO:0000313" key="12">
    <source>
        <dbReference type="EMBL" id="KAG7333972.1"/>
    </source>
</evidence>
<dbReference type="InterPro" id="IPR036249">
    <property type="entry name" value="Thioredoxin-like_sf"/>
</dbReference>
<dbReference type="InterPro" id="IPR010987">
    <property type="entry name" value="Glutathione-S-Trfase_C-like"/>
</dbReference>
<dbReference type="CDD" id="cd03184">
    <property type="entry name" value="GST_C_Omega"/>
    <property type="match status" value="1"/>
</dbReference>
<dbReference type="PROSITE" id="PS50404">
    <property type="entry name" value="GST_NTER"/>
    <property type="match status" value="1"/>
</dbReference>
<dbReference type="Proteomes" id="UP000824219">
    <property type="component" value="Linkage Group LG03"/>
</dbReference>
<dbReference type="InterPro" id="IPR004045">
    <property type="entry name" value="Glutathione_S-Trfase_N"/>
</dbReference>
<accession>A0A9D3P3U8</accession>
<evidence type="ECO:0000256" key="6">
    <source>
        <dbReference type="ARBA" id="ARBA00032681"/>
    </source>
</evidence>
<dbReference type="Gene3D" id="1.20.1050.10">
    <property type="match status" value="1"/>
</dbReference>
<dbReference type="PRINTS" id="PR01625">
    <property type="entry name" value="GSTRNSFRASEO"/>
</dbReference>
<dbReference type="GO" id="GO:0004364">
    <property type="term" value="F:glutathione transferase activity"/>
    <property type="evidence" value="ECO:0007669"/>
    <property type="project" value="UniProtKB-EC"/>
</dbReference>